<feature type="compositionally biased region" description="Polar residues" evidence="1">
    <location>
        <begin position="73"/>
        <end position="85"/>
    </location>
</feature>
<dbReference type="InterPro" id="IPR032675">
    <property type="entry name" value="LRR_dom_sf"/>
</dbReference>
<dbReference type="InterPro" id="IPR001611">
    <property type="entry name" value="Leu-rich_rpt"/>
</dbReference>
<feature type="compositionally biased region" description="Acidic residues" evidence="1">
    <location>
        <begin position="496"/>
        <end position="514"/>
    </location>
</feature>
<feature type="compositionally biased region" description="Low complexity" evidence="1">
    <location>
        <begin position="86"/>
        <end position="101"/>
    </location>
</feature>
<feature type="compositionally biased region" description="Low complexity" evidence="1">
    <location>
        <begin position="15"/>
        <end position="27"/>
    </location>
</feature>
<feature type="region of interest" description="Disordered" evidence="1">
    <location>
        <begin position="495"/>
        <end position="514"/>
    </location>
</feature>
<dbReference type="SUPFAM" id="SSF52047">
    <property type="entry name" value="RNI-like"/>
    <property type="match status" value="1"/>
</dbReference>
<evidence type="ECO:0000313" key="2">
    <source>
        <dbReference type="EMBL" id="KAF5481719.1"/>
    </source>
</evidence>
<dbReference type="Pfam" id="PF13516">
    <property type="entry name" value="LRR_6"/>
    <property type="match status" value="2"/>
</dbReference>
<dbReference type="PANTHER" id="PTHR13318:SF101">
    <property type="entry name" value="F-BOX_LRR PROTEIN"/>
    <property type="match status" value="1"/>
</dbReference>
<reference evidence="2" key="1">
    <citation type="submission" date="2015-10" db="EMBL/GenBank/DDBJ databases">
        <authorList>
            <person name="Martinez-Garcia P.J."/>
            <person name="Crepeau M.W."/>
            <person name="Puiu D."/>
            <person name="Gonzalez-Ibeas D."/>
            <person name="Whalen J."/>
            <person name="Stevens K."/>
            <person name="Paul R."/>
            <person name="Butterfield T."/>
            <person name="Britton M."/>
            <person name="Reagan R."/>
            <person name="Chakraborty S."/>
            <person name="Walawage S.L."/>
            <person name="Vasquez-Gross H.A."/>
            <person name="Cardeno C."/>
            <person name="Famula R."/>
            <person name="Pratt K."/>
            <person name="Kuruganti S."/>
            <person name="Aradhya M.K."/>
            <person name="Leslie C.A."/>
            <person name="Dandekar A.M."/>
            <person name="Salzberg S.L."/>
            <person name="Wegrzyn J.L."/>
            <person name="Langley C.H."/>
            <person name="Neale D.B."/>
        </authorList>
    </citation>
    <scope>NUCLEOTIDE SEQUENCE</scope>
    <source>
        <tissue evidence="2">Leaves</tissue>
    </source>
</reference>
<dbReference type="AlphaFoldDB" id="A0A834D4V4"/>
<dbReference type="Proteomes" id="UP000619265">
    <property type="component" value="Unassembled WGS sequence"/>
</dbReference>
<proteinExistence type="predicted"/>
<reference evidence="2" key="2">
    <citation type="submission" date="2020-03" db="EMBL/GenBank/DDBJ databases">
        <title>Walnut 2.0.</title>
        <authorList>
            <person name="Marrano A."/>
            <person name="Britton M."/>
            <person name="Zimin A.V."/>
            <person name="Zaini P.A."/>
            <person name="Workman R."/>
            <person name="Puiu D."/>
            <person name="Bianco L."/>
            <person name="Allen B.J."/>
            <person name="Troggio M."/>
            <person name="Leslie C.A."/>
            <person name="Timp W."/>
            <person name="Dendekar A."/>
            <person name="Salzberg S.L."/>
            <person name="Neale D.B."/>
        </authorList>
    </citation>
    <scope>NUCLEOTIDE SEQUENCE</scope>
    <source>
        <tissue evidence="2">Leaves</tissue>
    </source>
</reference>
<feature type="region of interest" description="Disordered" evidence="1">
    <location>
        <begin position="54"/>
        <end position="175"/>
    </location>
</feature>
<dbReference type="Gene3D" id="3.80.10.10">
    <property type="entry name" value="Ribonuclease Inhibitor"/>
    <property type="match status" value="2"/>
</dbReference>
<evidence type="ECO:0000313" key="3">
    <source>
        <dbReference type="Proteomes" id="UP000619265"/>
    </source>
</evidence>
<evidence type="ECO:0000256" key="1">
    <source>
        <dbReference type="SAM" id="MobiDB-lite"/>
    </source>
</evidence>
<organism evidence="2 3">
    <name type="scientific">Juglans regia</name>
    <name type="common">English walnut</name>
    <dbReference type="NCBI Taxonomy" id="51240"/>
    <lineage>
        <taxon>Eukaryota</taxon>
        <taxon>Viridiplantae</taxon>
        <taxon>Streptophyta</taxon>
        <taxon>Embryophyta</taxon>
        <taxon>Tracheophyta</taxon>
        <taxon>Spermatophyta</taxon>
        <taxon>Magnoliopsida</taxon>
        <taxon>eudicotyledons</taxon>
        <taxon>Gunneridae</taxon>
        <taxon>Pentapetalae</taxon>
        <taxon>rosids</taxon>
        <taxon>fabids</taxon>
        <taxon>Fagales</taxon>
        <taxon>Juglandaceae</taxon>
        <taxon>Juglans</taxon>
    </lineage>
</organism>
<accession>A0A834D4V4</accession>
<name>A0A834D4V4_JUGRE</name>
<dbReference type="FunFam" id="3.80.10.10:FF:001486">
    <property type="entry name" value="DNA repair protein rhp7 isoform A"/>
    <property type="match status" value="1"/>
</dbReference>
<dbReference type="PANTHER" id="PTHR13318">
    <property type="entry name" value="PARTNER OF PAIRED, ISOFORM B-RELATED"/>
    <property type="match status" value="1"/>
</dbReference>
<protein>
    <submittedName>
        <fullName evidence="2">Uncharacterized protein</fullName>
    </submittedName>
</protein>
<gene>
    <name evidence="2" type="ORF">F2P56_002351</name>
</gene>
<dbReference type="EMBL" id="LIHL02000001">
    <property type="protein sequence ID" value="KAF5481719.1"/>
    <property type="molecule type" value="Genomic_DNA"/>
</dbReference>
<dbReference type="InterPro" id="IPR006553">
    <property type="entry name" value="Leu-rich_rpt_Cys-con_subtyp"/>
</dbReference>
<dbReference type="SMART" id="SM00367">
    <property type="entry name" value="LRR_CC"/>
    <property type="match status" value="6"/>
</dbReference>
<sequence length="965" mass="105454">KDCSQLAREVSVPNPSHLFSAPSSSPFHSLSLSLYLCVRQYQMTVSRSRKIVPIKPTKSISPRARPSLKIEPSTPSQTHESSALQSLTPPMSSNTPSSLPTNPNPVPPGSGSDSKTHSGLVRRRSLRLASKSGSGEGPRSDSIFPPQSRSRKRKNVSGDVDACSSGKPGEGESMRRIDSGLSSLWDKFKFELELDSDSISRDSRVLAEKAGVSNSEMGSCLDRVRGLNGNESGWKEDKGLMGSDEAGLGSKLAKGNKRKLGIDGDALGLEHAEEDGESKVCLNLRSGKRVAKRGEGGVLSGAGCVKLVDNKGESERAPIAVENHIVERERRLKREEKGKGKLVQDDLISIGVNFSDNVVKNDGSKPVYERQLSAENEKGNKNVNGAGERSVVIEKNAVKGRRFGREEKGKAVEIDGSLLLNSDEKVELGLESESRNSVEDVVSGLVDLVNNAASLGQTKDWKAETRESESSRRGYMNRFYEVAKENASRFAIYSPQEEEENHVSSEAEEERELEDWPGPFSTAMNIIKDRATKSQRVENSSLEKSKCAPFIWVPKYSQNRPKRLVPSLKELCLAVLAENFEAITSLECVPDALKHTLSQLLCDSRRMNSHCFELLIRGSPTEVRVRDCSWLTEEQFTKSFQGCDTSNLTVLQLDHCGRCIPDYILLSTLACSSNSLPALTTLSLSGACRLSDVGLSAIVSSAPALRSLNLSQCSLLSSSSIDTLANTLGSVLRELYLTDCQSIDTMLILPALKKLEQLQVLSLAGIPDVCDNFIKEFIRARGHNMKELVLTDCVKLTDSSLKVIADSCPELCAIDLVNLCKLTDSTLGYLANGCQSIQTLKLCRNPFSDEAIAAFLETSGECLKELSVNNVKKVSHNTAISLARRSKMLHTLDLSWCRNLTDEAIGFIVDSCLSLRVLKLFGCTQITNVFLEGHSNPDVQIVGLKMSSVLEHVKAPDHQCPLRYS</sequence>
<comment type="caution">
    <text evidence="2">The sequence shown here is derived from an EMBL/GenBank/DDBJ whole genome shotgun (WGS) entry which is preliminary data.</text>
</comment>
<dbReference type="FunFam" id="3.80.10.10:FF:000777">
    <property type="entry name" value="RNI-like superfamily protein"/>
    <property type="match status" value="1"/>
</dbReference>
<feature type="non-terminal residue" evidence="2">
    <location>
        <position position="965"/>
    </location>
</feature>
<dbReference type="Gramene" id="Jr01_25360_p1">
    <property type="protein sequence ID" value="cds.Jr01_25360_p1"/>
    <property type="gene ID" value="Jr01_25360"/>
</dbReference>
<feature type="region of interest" description="Disordered" evidence="1">
    <location>
        <begin position="1"/>
        <end position="27"/>
    </location>
</feature>